<proteinExistence type="predicted"/>
<protein>
    <recommendedName>
        <fullName evidence="3">Exo-alpha-sialidase</fullName>
    </recommendedName>
</protein>
<keyword evidence="2" id="KW-1185">Reference proteome</keyword>
<dbReference type="OrthoDB" id="631002at2"/>
<dbReference type="Gene3D" id="2.120.10.70">
    <property type="entry name" value="Fucose-specific lectin"/>
    <property type="match status" value="1"/>
</dbReference>
<dbReference type="SUPFAM" id="SSF50939">
    <property type="entry name" value="Sialidases"/>
    <property type="match status" value="1"/>
</dbReference>
<name>A0A6N8J6R4_9BACT</name>
<evidence type="ECO:0008006" key="3">
    <source>
        <dbReference type="Google" id="ProtNLM"/>
    </source>
</evidence>
<accession>A0A6N8J6R4</accession>
<evidence type="ECO:0000313" key="2">
    <source>
        <dbReference type="Proteomes" id="UP000468388"/>
    </source>
</evidence>
<dbReference type="RefSeq" id="WP_157298564.1">
    <property type="nucleotide sequence ID" value="NZ_BAAAZB010000005.1"/>
</dbReference>
<dbReference type="EMBL" id="WRXO01000001">
    <property type="protein sequence ID" value="MVT39919.1"/>
    <property type="molecule type" value="Genomic_DNA"/>
</dbReference>
<gene>
    <name evidence="1" type="ORF">GO495_04945</name>
</gene>
<comment type="caution">
    <text evidence="1">The sequence shown here is derived from an EMBL/GenBank/DDBJ whole genome shotgun (WGS) entry which is preliminary data.</text>
</comment>
<dbReference type="SUPFAM" id="SSF89372">
    <property type="entry name" value="Fucose-specific lectin"/>
    <property type="match status" value="1"/>
</dbReference>
<dbReference type="InterPro" id="IPR036278">
    <property type="entry name" value="Sialidase_sf"/>
</dbReference>
<dbReference type="Proteomes" id="UP000468388">
    <property type="component" value="Unassembled WGS sequence"/>
</dbReference>
<dbReference type="AlphaFoldDB" id="A0A6N8J6R4"/>
<sequence length="326" mass="36112">MTTSVFALEKRLEVFAVANLGAANIDILQIERIVSYDNGSTWVNNWVPNQTATFSSSVAAAITGDSLDTFVVGRRNDDHFWFGRLEEYYEFKTTPWAVIGAGTFYGKPAICSYGNSVSGWQSKNTIHTSYDGVRVLVFGQGKDNRIWWASSVNGGQSWHMAWQAIGTGTFTSSPAATCSTDGKLVAVFGKGKDDRIWWAYSTNGASSWDMAWSPIGEALFTSAPAAVCSADGKRIYAFGKGKDNRIWWAYATNGVQKWDMAWKPIGEGIFTSMPSVSCSWDGKIIHVFGEGNDNRIWQARSNDFGATWDIAWRKINDKQFNNVNDL</sequence>
<evidence type="ECO:0000313" key="1">
    <source>
        <dbReference type="EMBL" id="MVT39919.1"/>
    </source>
</evidence>
<reference evidence="1 2" key="1">
    <citation type="submission" date="2019-12" db="EMBL/GenBank/DDBJ databases">
        <title>The draft genomic sequence of strain Chitinophaga oryziterrae JCM 16595.</title>
        <authorList>
            <person name="Zhang X."/>
        </authorList>
    </citation>
    <scope>NUCLEOTIDE SEQUENCE [LARGE SCALE GENOMIC DNA]</scope>
    <source>
        <strain evidence="1 2">JCM 16595</strain>
    </source>
</reference>
<organism evidence="1 2">
    <name type="scientific">Chitinophaga oryziterrae</name>
    <dbReference type="NCBI Taxonomy" id="1031224"/>
    <lineage>
        <taxon>Bacteria</taxon>
        <taxon>Pseudomonadati</taxon>
        <taxon>Bacteroidota</taxon>
        <taxon>Chitinophagia</taxon>
        <taxon>Chitinophagales</taxon>
        <taxon>Chitinophagaceae</taxon>
        <taxon>Chitinophaga</taxon>
    </lineage>
</organism>